<organism evidence="7 8">
    <name type="scientific">Streptomyces enissocaesilis</name>
    <dbReference type="NCBI Taxonomy" id="332589"/>
    <lineage>
        <taxon>Bacteria</taxon>
        <taxon>Bacillati</taxon>
        <taxon>Actinomycetota</taxon>
        <taxon>Actinomycetes</taxon>
        <taxon>Kitasatosporales</taxon>
        <taxon>Streptomycetaceae</taxon>
        <taxon>Streptomyces</taxon>
        <taxon>Streptomyces rochei group</taxon>
    </lineage>
</organism>
<evidence type="ECO:0000256" key="5">
    <source>
        <dbReference type="ARBA" id="ARBA00023136"/>
    </source>
</evidence>
<dbReference type="PANTHER" id="PTHR30028:SF0">
    <property type="entry name" value="PROTEIN ALUMINUM SENSITIVE 3"/>
    <property type="match status" value="1"/>
</dbReference>
<comment type="subcellular location">
    <subcellularLocation>
        <location evidence="1">Membrane</location>
        <topology evidence="1">Multi-pass membrane protein</topology>
    </subcellularLocation>
</comment>
<evidence type="ECO:0000256" key="3">
    <source>
        <dbReference type="ARBA" id="ARBA00022692"/>
    </source>
</evidence>
<feature type="transmembrane region" description="Helical" evidence="6">
    <location>
        <begin position="178"/>
        <end position="199"/>
    </location>
</feature>
<protein>
    <submittedName>
        <fullName evidence="7">ABC transporter permease</fullName>
    </submittedName>
</protein>
<feature type="transmembrane region" description="Helical" evidence="6">
    <location>
        <begin position="53"/>
        <end position="75"/>
    </location>
</feature>
<gene>
    <name evidence="7" type="ORF">GCM10010446_12170</name>
</gene>
<accession>A0ABN3WW75</accession>
<evidence type="ECO:0000256" key="6">
    <source>
        <dbReference type="SAM" id="Phobius"/>
    </source>
</evidence>
<keyword evidence="8" id="KW-1185">Reference proteome</keyword>
<dbReference type="PANTHER" id="PTHR30028">
    <property type="entry name" value="UPF0014 INNER MEMBRANE PROTEIN YBBM-RELATED"/>
    <property type="match status" value="1"/>
</dbReference>
<evidence type="ECO:0000256" key="2">
    <source>
        <dbReference type="ARBA" id="ARBA00005268"/>
    </source>
</evidence>
<keyword evidence="4 6" id="KW-1133">Transmembrane helix</keyword>
<proteinExistence type="inferred from homology"/>
<evidence type="ECO:0000313" key="8">
    <source>
        <dbReference type="Proteomes" id="UP001500403"/>
    </source>
</evidence>
<dbReference type="Proteomes" id="UP001500403">
    <property type="component" value="Unassembled WGS sequence"/>
</dbReference>
<dbReference type="EMBL" id="BAAAUD010000013">
    <property type="protein sequence ID" value="GAA2929211.1"/>
    <property type="molecule type" value="Genomic_DNA"/>
</dbReference>
<evidence type="ECO:0000256" key="1">
    <source>
        <dbReference type="ARBA" id="ARBA00004141"/>
    </source>
</evidence>
<evidence type="ECO:0000256" key="4">
    <source>
        <dbReference type="ARBA" id="ARBA00022989"/>
    </source>
</evidence>
<sequence length="214" mass="21374">MPALSATPLAAVSLLIGRVVRSGWLRLVFLALMYAVTGHAAGRRVTPNGTWWWAAVPIGAGAVPVVAALLLTGLVPVDGIALVPVAGLLVGGTSTPTVPDGRRAAGGGRRALAVRRGEVEAGPALGPVDREARPGIARPAASDALLPGLHQTGTVGLVTLRGASAGMLLGGASPLPAGVVRLFVPVALMAAQAVAVAAARKPVARGRPHRDRGA</sequence>
<comment type="similarity">
    <text evidence="2">Belongs to the UPF0014 family.</text>
</comment>
<name>A0ABN3WW75_9ACTN</name>
<comment type="caution">
    <text evidence="7">The sequence shown here is derived from an EMBL/GenBank/DDBJ whole genome shotgun (WGS) entry which is preliminary data.</text>
</comment>
<evidence type="ECO:0000313" key="7">
    <source>
        <dbReference type="EMBL" id="GAA2929211.1"/>
    </source>
</evidence>
<feature type="transmembrane region" description="Helical" evidence="6">
    <location>
        <begin position="23"/>
        <end position="41"/>
    </location>
</feature>
<keyword evidence="5 6" id="KW-0472">Membrane</keyword>
<dbReference type="Pfam" id="PF03649">
    <property type="entry name" value="UPF0014"/>
    <property type="match status" value="1"/>
</dbReference>
<keyword evidence="3 6" id="KW-0812">Transmembrane</keyword>
<dbReference type="InterPro" id="IPR005226">
    <property type="entry name" value="UPF0014_fam"/>
</dbReference>
<reference evidence="7 8" key="1">
    <citation type="journal article" date="2019" name="Int. J. Syst. Evol. Microbiol.">
        <title>The Global Catalogue of Microorganisms (GCM) 10K type strain sequencing project: providing services to taxonomists for standard genome sequencing and annotation.</title>
        <authorList>
            <consortium name="The Broad Institute Genomics Platform"/>
            <consortium name="The Broad Institute Genome Sequencing Center for Infectious Disease"/>
            <person name="Wu L."/>
            <person name="Ma J."/>
        </authorList>
    </citation>
    <scope>NUCLEOTIDE SEQUENCE [LARGE SCALE GENOMIC DNA]</scope>
    <source>
        <strain evidence="7 8">JCM 9088</strain>
    </source>
</reference>